<dbReference type="Proteomes" id="UP001066276">
    <property type="component" value="Chromosome 3_1"/>
</dbReference>
<sequence length="189" mass="21338">MDLVKRRGQTHRKVARHEVKVSYLPKQKRIYEAGDKASKLTAWMVARERASMHIGELCLESGEIVRERGQITETFVTHMATFNTLTAEPPQTELESFVRDCLVKTLHREQQEAIDLDLTAAEITVTLAQMQAGKATGPSGQPVEFFCKQTRRVSKPMLFMYKDALPMRSPPADLCMVTIVLLHNAGKPE</sequence>
<evidence type="ECO:0000313" key="2">
    <source>
        <dbReference type="Proteomes" id="UP001066276"/>
    </source>
</evidence>
<dbReference type="EMBL" id="JANPWB010000005">
    <property type="protein sequence ID" value="KAJ1184671.1"/>
    <property type="molecule type" value="Genomic_DNA"/>
</dbReference>
<comment type="caution">
    <text evidence="1">The sequence shown here is derived from an EMBL/GenBank/DDBJ whole genome shotgun (WGS) entry which is preliminary data.</text>
</comment>
<reference evidence="1" key="1">
    <citation type="journal article" date="2022" name="bioRxiv">
        <title>Sequencing and chromosome-scale assembly of the giantPleurodeles waltlgenome.</title>
        <authorList>
            <person name="Brown T."/>
            <person name="Elewa A."/>
            <person name="Iarovenko S."/>
            <person name="Subramanian E."/>
            <person name="Araus A.J."/>
            <person name="Petzold A."/>
            <person name="Susuki M."/>
            <person name="Suzuki K.-i.T."/>
            <person name="Hayashi T."/>
            <person name="Toyoda A."/>
            <person name="Oliveira C."/>
            <person name="Osipova E."/>
            <person name="Leigh N.D."/>
            <person name="Simon A."/>
            <person name="Yun M.H."/>
        </authorList>
    </citation>
    <scope>NUCLEOTIDE SEQUENCE</scope>
    <source>
        <strain evidence="1">20211129_DDA</strain>
        <tissue evidence="1">Liver</tissue>
    </source>
</reference>
<name>A0AAV7U817_PLEWA</name>
<accession>A0AAV7U817</accession>
<dbReference type="AlphaFoldDB" id="A0AAV7U817"/>
<keyword evidence="2" id="KW-1185">Reference proteome</keyword>
<organism evidence="1 2">
    <name type="scientific">Pleurodeles waltl</name>
    <name type="common">Iberian ribbed newt</name>
    <dbReference type="NCBI Taxonomy" id="8319"/>
    <lineage>
        <taxon>Eukaryota</taxon>
        <taxon>Metazoa</taxon>
        <taxon>Chordata</taxon>
        <taxon>Craniata</taxon>
        <taxon>Vertebrata</taxon>
        <taxon>Euteleostomi</taxon>
        <taxon>Amphibia</taxon>
        <taxon>Batrachia</taxon>
        <taxon>Caudata</taxon>
        <taxon>Salamandroidea</taxon>
        <taxon>Salamandridae</taxon>
        <taxon>Pleurodelinae</taxon>
        <taxon>Pleurodeles</taxon>
    </lineage>
</organism>
<gene>
    <name evidence="1" type="ORF">NDU88_001474</name>
</gene>
<protein>
    <submittedName>
        <fullName evidence="1">Uncharacterized protein</fullName>
    </submittedName>
</protein>
<proteinExistence type="predicted"/>
<evidence type="ECO:0000313" key="1">
    <source>
        <dbReference type="EMBL" id="KAJ1184671.1"/>
    </source>
</evidence>